<protein>
    <submittedName>
        <fullName evidence="1">Uncharacterized protein</fullName>
    </submittedName>
</protein>
<gene>
    <name evidence="1" type="ORF">QWZ14_30200</name>
</gene>
<evidence type="ECO:0000313" key="1">
    <source>
        <dbReference type="EMBL" id="MDN3568668.1"/>
    </source>
</evidence>
<comment type="caution">
    <text evidence="1">The sequence shown here is derived from an EMBL/GenBank/DDBJ whole genome shotgun (WGS) entry which is preliminary data.</text>
</comment>
<proteinExistence type="predicted"/>
<keyword evidence="2" id="KW-1185">Reference proteome</keyword>
<dbReference type="Proteomes" id="UP001529369">
    <property type="component" value="Unassembled WGS sequence"/>
</dbReference>
<dbReference type="EMBL" id="JAUFPN010000299">
    <property type="protein sequence ID" value="MDN3568668.1"/>
    <property type="molecule type" value="Genomic_DNA"/>
</dbReference>
<name>A0ABT8AG56_9PROT</name>
<evidence type="ECO:0000313" key="2">
    <source>
        <dbReference type="Proteomes" id="UP001529369"/>
    </source>
</evidence>
<dbReference type="RefSeq" id="WP_290320777.1">
    <property type="nucleotide sequence ID" value="NZ_JAUFPN010000299.1"/>
</dbReference>
<organism evidence="1 2">
    <name type="scientific">Paeniroseomonas aquatica</name>
    <dbReference type="NCBI Taxonomy" id="373043"/>
    <lineage>
        <taxon>Bacteria</taxon>
        <taxon>Pseudomonadati</taxon>
        <taxon>Pseudomonadota</taxon>
        <taxon>Alphaproteobacteria</taxon>
        <taxon>Acetobacterales</taxon>
        <taxon>Acetobacteraceae</taxon>
        <taxon>Paeniroseomonas</taxon>
    </lineage>
</organism>
<sequence length="113" mass="12429">MAETLTMAQDKGGAMAQAVGQRLRLVQQARSMLPALQPDMQRAVALYGRKVREGMPLADAVARFSDFDRRNGQPARAAEWQQRLSAEAKAPAPAIEVQLVQKIAPKLGMRMSR</sequence>
<accession>A0ABT8AG56</accession>
<reference evidence="2" key="1">
    <citation type="journal article" date="2019" name="Int. J. Syst. Evol. Microbiol.">
        <title>The Global Catalogue of Microorganisms (GCM) 10K type strain sequencing project: providing services to taxonomists for standard genome sequencing and annotation.</title>
        <authorList>
            <consortium name="The Broad Institute Genomics Platform"/>
            <consortium name="The Broad Institute Genome Sequencing Center for Infectious Disease"/>
            <person name="Wu L."/>
            <person name="Ma J."/>
        </authorList>
    </citation>
    <scope>NUCLEOTIDE SEQUENCE [LARGE SCALE GENOMIC DNA]</scope>
    <source>
        <strain evidence="2">CECT 7131</strain>
    </source>
</reference>